<feature type="signal peptide" evidence="1">
    <location>
        <begin position="1"/>
        <end position="21"/>
    </location>
</feature>
<dbReference type="InterPro" id="IPR038955">
    <property type="entry name" value="PriA/CPL1_fungi"/>
</dbReference>
<reference evidence="3 4" key="1">
    <citation type="journal article" date="2019" name="Nat. Ecol. Evol.">
        <title>Megaphylogeny resolves global patterns of mushroom evolution.</title>
        <authorList>
            <person name="Varga T."/>
            <person name="Krizsan K."/>
            <person name="Foldi C."/>
            <person name="Dima B."/>
            <person name="Sanchez-Garcia M."/>
            <person name="Sanchez-Ramirez S."/>
            <person name="Szollosi G.J."/>
            <person name="Szarkandi J.G."/>
            <person name="Papp V."/>
            <person name="Albert L."/>
            <person name="Andreopoulos W."/>
            <person name="Angelini C."/>
            <person name="Antonin V."/>
            <person name="Barry K.W."/>
            <person name="Bougher N.L."/>
            <person name="Buchanan P."/>
            <person name="Buyck B."/>
            <person name="Bense V."/>
            <person name="Catcheside P."/>
            <person name="Chovatia M."/>
            <person name="Cooper J."/>
            <person name="Damon W."/>
            <person name="Desjardin D."/>
            <person name="Finy P."/>
            <person name="Geml J."/>
            <person name="Haridas S."/>
            <person name="Hughes K."/>
            <person name="Justo A."/>
            <person name="Karasinski D."/>
            <person name="Kautmanova I."/>
            <person name="Kiss B."/>
            <person name="Kocsube S."/>
            <person name="Kotiranta H."/>
            <person name="LaButti K.M."/>
            <person name="Lechner B.E."/>
            <person name="Liimatainen K."/>
            <person name="Lipzen A."/>
            <person name="Lukacs Z."/>
            <person name="Mihaltcheva S."/>
            <person name="Morgado L.N."/>
            <person name="Niskanen T."/>
            <person name="Noordeloos M.E."/>
            <person name="Ohm R.A."/>
            <person name="Ortiz-Santana B."/>
            <person name="Ovrebo C."/>
            <person name="Racz N."/>
            <person name="Riley R."/>
            <person name="Savchenko A."/>
            <person name="Shiryaev A."/>
            <person name="Soop K."/>
            <person name="Spirin V."/>
            <person name="Szebenyi C."/>
            <person name="Tomsovsky M."/>
            <person name="Tulloss R.E."/>
            <person name="Uehling J."/>
            <person name="Grigoriev I.V."/>
            <person name="Vagvolgyi C."/>
            <person name="Papp T."/>
            <person name="Martin F.M."/>
            <person name="Miettinen O."/>
            <person name="Hibbett D.S."/>
            <person name="Nagy L.G."/>
        </authorList>
    </citation>
    <scope>NUCLEOTIDE SEQUENCE [LARGE SCALE GENOMIC DNA]</scope>
    <source>
        <strain evidence="3 4">CBS 166.37</strain>
    </source>
</reference>
<dbReference type="STRING" id="68775.A0A5C3M161"/>
<evidence type="ECO:0000313" key="4">
    <source>
        <dbReference type="Proteomes" id="UP000308652"/>
    </source>
</evidence>
<accession>A0A5C3M161</accession>
<dbReference type="EMBL" id="ML213603">
    <property type="protein sequence ID" value="TFK38453.1"/>
    <property type="molecule type" value="Genomic_DNA"/>
</dbReference>
<dbReference type="Proteomes" id="UP000308652">
    <property type="component" value="Unassembled WGS sequence"/>
</dbReference>
<organism evidence="3 4">
    <name type="scientific">Crucibulum laeve</name>
    <dbReference type="NCBI Taxonomy" id="68775"/>
    <lineage>
        <taxon>Eukaryota</taxon>
        <taxon>Fungi</taxon>
        <taxon>Dikarya</taxon>
        <taxon>Basidiomycota</taxon>
        <taxon>Agaricomycotina</taxon>
        <taxon>Agaricomycetes</taxon>
        <taxon>Agaricomycetidae</taxon>
        <taxon>Agaricales</taxon>
        <taxon>Agaricineae</taxon>
        <taxon>Nidulariaceae</taxon>
        <taxon>Crucibulum</taxon>
    </lineage>
</organism>
<evidence type="ECO:0000256" key="1">
    <source>
        <dbReference type="SAM" id="SignalP"/>
    </source>
</evidence>
<name>A0A5C3M161_9AGAR</name>
<proteinExistence type="predicted"/>
<feature type="chain" id="PRO_5023086765" description="Protein CPL1-like domain-containing protein" evidence="1">
    <location>
        <begin position="22"/>
        <end position="287"/>
    </location>
</feature>
<keyword evidence="4" id="KW-1185">Reference proteome</keyword>
<dbReference type="PANTHER" id="PTHR35192">
    <property type="entry name" value="PROTEIN, PUTATIVE-RELATED"/>
    <property type="match status" value="1"/>
</dbReference>
<dbReference type="AlphaFoldDB" id="A0A5C3M161"/>
<dbReference type="Pfam" id="PF21671">
    <property type="entry name" value="CPL1-like"/>
    <property type="match status" value="1"/>
</dbReference>
<dbReference type="OrthoDB" id="439917at2759"/>
<protein>
    <recommendedName>
        <fullName evidence="2">Protein CPL1-like domain-containing protein</fullName>
    </recommendedName>
</protein>
<dbReference type="InterPro" id="IPR048661">
    <property type="entry name" value="CPL1-like"/>
</dbReference>
<sequence>MRLLHTITLAVFSSSLSGAWGLNQLLGRTDLTSDVCGEVNDVLQVPNKFLPGKFITIGTIRACLCISTLPSFIATNIFAISASALAGKAVVTASLTDMINKCSGHQTCRYPDHSSPICKTGSPCCFTCKDGYSPYPSGDHPSQCVCNKPYTECNGKCGIFHACPSGYVKRDMNYGGSKKFCPWGHTACGIYGRSVQSWECVDTQNDLESCGGCMVSLHPNLPDPDGEDCTAIPGVADVSCVRGRCAVHRCMPGYDMNASGTSCIYSEDKDPAVLAAQYGLEHTPLTH</sequence>
<gene>
    <name evidence="3" type="ORF">BDQ12DRAFT_605982</name>
</gene>
<dbReference type="PANTHER" id="PTHR35192:SF2">
    <property type="entry name" value="APPLE DOMAIN-CONTAINING PROTEIN"/>
    <property type="match status" value="1"/>
</dbReference>
<keyword evidence="1" id="KW-0732">Signal</keyword>
<feature type="domain" description="Protein CPL1-like" evidence="2">
    <location>
        <begin position="198"/>
        <end position="264"/>
    </location>
</feature>
<evidence type="ECO:0000259" key="2">
    <source>
        <dbReference type="Pfam" id="PF21671"/>
    </source>
</evidence>
<evidence type="ECO:0000313" key="3">
    <source>
        <dbReference type="EMBL" id="TFK38453.1"/>
    </source>
</evidence>